<dbReference type="RefSeq" id="XP_041294200.1">
    <property type="nucleotide sequence ID" value="XM_041443993.1"/>
</dbReference>
<dbReference type="OrthoDB" id="2423701at2759"/>
<dbReference type="Gene3D" id="1.25.40.10">
    <property type="entry name" value="Tetratricopeptide repeat domain"/>
    <property type="match status" value="1"/>
</dbReference>
<gene>
    <name evidence="2" type="ORF">F5147DRAFT_836206</name>
</gene>
<organism evidence="2 3">
    <name type="scientific">Suillus discolor</name>
    <dbReference type="NCBI Taxonomy" id="1912936"/>
    <lineage>
        <taxon>Eukaryota</taxon>
        <taxon>Fungi</taxon>
        <taxon>Dikarya</taxon>
        <taxon>Basidiomycota</taxon>
        <taxon>Agaricomycotina</taxon>
        <taxon>Agaricomycetes</taxon>
        <taxon>Agaricomycetidae</taxon>
        <taxon>Boletales</taxon>
        <taxon>Suillineae</taxon>
        <taxon>Suillaceae</taxon>
        <taxon>Suillus</taxon>
    </lineage>
</organism>
<dbReference type="SMART" id="SM00028">
    <property type="entry name" value="TPR"/>
    <property type="match status" value="3"/>
</dbReference>
<dbReference type="InterPro" id="IPR010730">
    <property type="entry name" value="HET"/>
</dbReference>
<evidence type="ECO:0000259" key="1">
    <source>
        <dbReference type="Pfam" id="PF06985"/>
    </source>
</evidence>
<reference evidence="2" key="1">
    <citation type="journal article" date="2020" name="New Phytol.">
        <title>Comparative genomics reveals dynamic genome evolution in host specialist ectomycorrhizal fungi.</title>
        <authorList>
            <person name="Lofgren L.A."/>
            <person name="Nguyen N.H."/>
            <person name="Vilgalys R."/>
            <person name="Ruytinx J."/>
            <person name="Liao H.L."/>
            <person name="Branco S."/>
            <person name="Kuo A."/>
            <person name="LaButti K."/>
            <person name="Lipzen A."/>
            <person name="Andreopoulos W."/>
            <person name="Pangilinan J."/>
            <person name="Riley R."/>
            <person name="Hundley H."/>
            <person name="Na H."/>
            <person name="Barry K."/>
            <person name="Grigoriev I.V."/>
            <person name="Stajich J.E."/>
            <person name="Kennedy P.G."/>
        </authorList>
    </citation>
    <scope>NUCLEOTIDE SEQUENCE</scope>
    <source>
        <strain evidence="2">FC423</strain>
    </source>
</reference>
<sequence>MANSTVTKSISIQPSLSGYISKSIALCGTGLIRSARAAFDVASMYTDKDSHVYSQTMHFLLLIKVIVLFNGDQHDEANLLLKELTTGCPNADTRACNIVEAYLRIQLGLKALDSARHDEAADHFTAALNYNAMPSKSDIHVIYEDLVVLFGWDLKSLWLTAYKKRCDALFRAGKLQDAIESYRCMMDNIDETTKVSCLEWSNGKFSKFVMSRRLQFSSPFHSDCTKKCSAPFLTEGDTALAAGDFDRAIDLYSTAIDLTSPSDTVFANRGQAKLGKMLWMEALLDAQKVIELNPSSHIGYKLKHAAFHGAQRYDEAISAFETMLSKLDDAPDNETRKLRQQYLSPSEADHAIRKVIDAQLDNAPLRVLDTTTGLLCDREAQIRIFKSSIEYLKLLSLTITHRDIQAKRIKEVVMPYFQYVMLSHRWEGQEPLLQDVQGKVVYNLDPVGGIKKLQSFCKTVRDLGYRWAWSDTCCIDKNIDVELQASVKSMFIWYHHSTLTIIYLSDVPPLSMSGALARSAWNTRGWTVQEFLAPKVILFYQKDWTLYLGDRTPNHKESVPIMQELEAATGIDRQAVVAFCPGMRDAREKLQWASTRITTLQEDIAYSLFGVFGVRLHVDYTEKKQNALGRLLQEIVAQSGDITALDWVGKSSEFNSCLPADITSYKAPPCKLPSLSEEEIQSSVSSLQGVVVLESASKLYQTLDYLSAPRFAHRRLHLPCIVFPVTEARRRPGQDQDTYTYELKSDGLCNLQITTEDKFTPFSPARPPPAWQTILLVRPWSRDLLGLHDTADDTQSVDNLSVSESSSYDSLPARTGPIYLDSHSRALRLIVRLGQPFGAFLLARQRDGEFKRIASNRDIIARVKDMASISCLMDIRTLEVL</sequence>
<dbReference type="AlphaFoldDB" id="A0A9P7F8W2"/>
<evidence type="ECO:0000313" key="2">
    <source>
        <dbReference type="EMBL" id="KAG2110610.1"/>
    </source>
</evidence>
<dbReference type="PANTHER" id="PTHR10622">
    <property type="entry name" value="HET DOMAIN-CONTAINING PROTEIN"/>
    <property type="match status" value="1"/>
</dbReference>
<dbReference type="InterPro" id="IPR011990">
    <property type="entry name" value="TPR-like_helical_dom_sf"/>
</dbReference>
<name>A0A9P7F8W2_9AGAM</name>
<feature type="domain" description="Heterokaryon incompatibility" evidence="1">
    <location>
        <begin position="419"/>
        <end position="506"/>
    </location>
</feature>
<protein>
    <recommendedName>
        <fullName evidence="1">Heterokaryon incompatibility domain-containing protein</fullName>
    </recommendedName>
</protein>
<keyword evidence="3" id="KW-1185">Reference proteome</keyword>
<dbReference type="PANTHER" id="PTHR10622:SF10">
    <property type="entry name" value="HET DOMAIN-CONTAINING PROTEIN"/>
    <property type="match status" value="1"/>
</dbReference>
<comment type="caution">
    <text evidence="2">The sequence shown here is derived from an EMBL/GenBank/DDBJ whole genome shotgun (WGS) entry which is preliminary data.</text>
</comment>
<dbReference type="GeneID" id="64706252"/>
<dbReference type="Proteomes" id="UP000823399">
    <property type="component" value="Unassembled WGS sequence"/>
</dbReference>
<dbReference type="Pfam" id="PF06985">
    <property type="entry name" value="HET"/>
    <property type="match status" value="1"/>
</dbReference>
<evidence type="ECO:0000313" key="3">
    <source>
        <dbReference type="Proteomes" id="UP000823399"/>
    </source>
</evidence>
<dbReference type="EMBL" id="JABBWM010000020">
    <property type="protein sequence ID" value="KAG2110610.1"/>
    <property type="molecule type" value="Genomic_DNA"/>
</dbReference>
<dbReference type="SUPFAM" id="SSF48452">
    <property type="entry name" value="TPR-like"/>
    <property type="match status" value="2"/>
</dbReference>
<proteinExistence type="predicted"/>
<accession>A0A9P7F8W2</accession>
<dbReference type="InterPro" id="IPR019734">
    <property type="entry name" value="TPR_rpt"/>
</dbReference>